<feature type="transmembrane region" description="Helical" evidence="2">
    <location>
        <begin position="396"/>
        <end position="415"/>
    </location>
</feature>
<dbReference type="Proteomes" id="UP001157186">
    <property type="component" value="Unassembled WGS sequence"/>
</dbReference>
<keyword evidence="4" id="KW-1185">Reference proteome</keyword>
<evidence type="ECO:0008006" key="5">
    <source>
        <dbReference type="Google" id="ProtNLM"/>
    </source>
</evidence>
<reference evidence="3 4" key="1">
    <citation type="submission" date="2023-03" db="EMBL/GenBank/DDBJ databases">
        <title>Draft genome sequence of Thalassotalea insulae KCTC 62186T.</title>
        <authorList>
            <person name="Sawabe T."/>
        </authorList>
    </citation>
    <scope>NUCLEOTIDE SEQUENCE [LARGE SCALE GENOMIC DNA]</scope>
    <source>
        <strain evidence="3 4">KCTC 62186</strain>
    </source>
</reference>
<comment type="caution">
    <text evidence="3">The sequence shown here is derived from an EMBL/GenBank/DDBJ whole genome shotgun (WGS) entry which is preliminary data.</text>
</comment>
<evidence type="ECO:0000256" key="2">
    <source>
        <dbReference type="SAM" id="Phobius"/>
    </source>
</evidence>
<keyword evidence="2" id="KW-0812">Transmembrane</keyword>
<dbReference type="Gene3D" id="2.120.10.30">
    <property type="entry name" value="TolB, C-terminal domain"/>
    <property type="match status" value="1"/>
</dbReference>
<keyword evidence="2" id="KW-0472">Membrane</keyword>
<sequence length="689" mass="78702">MSAINCYAQSFEIKEIELPNPEHAPSWRQLVKNPRSSTQFFLANRQGQISILNNEQVQAPALLDLKTFYPNLIALTAFTTHPAFNLSKQVGYLSFYTAHIEKPNEEANPNPISPYRFEQATPYQLVLSEWQLKDKTESLTLKRGGHKTILRIDVPSVDITIEQLSFSPFIQPWQDNYGQLLMTLGTDKNYQKIPLYSGAILRIQPEKFGTKNYRVPQSNPFIEQITINNEIVAAHLGKIHSIYWSKQHTEALFINHELKQKLNWSQITLGSDFIESSVKANTFYSAAQSKISNSIVYRGNKLKSQRNKVLYLSWQDQWRLMSTDSQSPEQPEIIHQFNRQEISADAELMLVVDQQNEPIIFNQSNASILHLLADNAQTLATTQQSNIKQQAPESSLVYLIAMIVIVVILIVIWLSKRSALPTIKKYLHSQYAQFDVNEAENQIALYQRHHKDPSLELSLSQIIESSIYLNGECLSTVRKNKKGAFSNQKERAVIAEIAKEQREKMVDDRIRKCELLITDSDKNSYRVCNYFRKGNQRLTKAKFEQATEQLIDWCWKISSVMNPQHTEARKIPVQAEVTLANTDSKIKEKLETKESILKPTVSQEAQQPSKAIDVNTTAQLAQTTEGINKTKENTSNAAQTDLDPQQKLQQELTSLSIVEALEKLAQLKQQSLLTEQEFEQAKSKILNLP</sequence>
<name>A0ABQ6GUP3_9GAMM</name>
<dbReference type="InterPro" id="IPR011042">
    <property type="entry name" value="6-blade_b-propeller_TolB-like"/>
</dbReference>
<organism evidence="3 4">
    <name type="scientific">Thalassotalea insulae</name>
    <dbReference type="NCBI Taxonomy" id="2056778"/>
    <lineage>
        <taxon>Bacteria</taxon>
        <taxon>Pseudomonadati</taxon>
        <taxon>Pseudomonadota</taxon>
        <taxon>Gammaproteobacteria</taxon>
        <taxon>Alteromonadales</taxon>
        <taxon>Colwelliaceae</taxon>
        <taxon>Thalassotalea</taxon>
    </lineage>
</organism>
<keyword evidence="2" id="KW-1133">Transmembrane helix</keyword>
<dbReference type="PANTHER" id="PTHR19328">
    <property type="entry name" value="HEDGEHOG-INTERACTING PROTEIN"/>
    <property type="match status" value="1"/>
</dbReference>
<protein>
    <recommendedName>
        <fullName evidence="5">SHOCT domain-containing protein</fullName>
    </recommendedName>
</protein>
<proteinExistence type="predicted"/>
<evidence type="ECO:0000313" key="4">
    <source>
        <dbReference type="Proteomes" id="UP001157186"/>
    </source>
</evidence>
<gene>
    <name evidence="3" type="ORF">tinsulaeT_15600</name>
</gene>
<evidence type="ECO:0000313" key="3">
    <source>
        <dbReference type="EMBL" id="GLX78220.1"/>
    </source>
</evidence>
<dbReference type="PANTHER" id="PTHR19328:SF75">
    <property type="entry name" value="ALDOSE SUGAR DEHYDROGENASE YLII"/>
    <property type="match status" value="1"/>
</dbReference>
<accession>A0ABQ6GUP3</accession>
<keyword evidence="1" id="KW-0175">Coiled coil</keyword>
<dbReference type="EMBL" id="BSST01000001">
    <property type="protein sequence ID" value="GLX78220.1"/>
    <property type="molecule type" value="Genomic_DNA"/>
</dbReference>
<feature type="coiled-coil region" evidence="1">
    <location>
        <begin position="657"/>
        <end position="684"/>
    </location>
</feature>
<evidence type="ECO:0000256" key="1">
    <source>
        <dbReference type="SAM" id="Coils"/>
    </source>
</evidence>